<dbReference type="InterPro" id="IPR039420">
    <property type="entry name" value="WalR-like"/>
</dbReference>
<dbReference type="CDD" id="cd17535">
    <property type="entry name" value="REC_NarL-like"/>
    <property type="match status" value="1"/>
</dbReference>
<dbReference type="GO" id="GO:0003677">
    <property type="term" value="F:DNA binding"/>
    <property type="evidence" value="ECO:0007669"/>
    <property type="project" value="UniProtKB-KW"/>
</dbReference>
<dbReference type="PATRIC" id="fig|42253.5.peg.2719"/>
<dbReference type="SMART" id="SM00448">
    <property type="entry name" value="REC"/>
    <property type="match status" value="1"/>
</dbReference>
<dbReference type="PANTHER" id="PTHR43214">
    <property type="entry name" value="TWO-COMPONENT RESPONSE REGULATOR"/>
    <property type="match status" value="1"/>
</dbReference>
<gene>
    <name evidence="4" type="ORF">NITMOv2_2748</name>
</gene>
<evidence type="ECO:0000256" key="2">
    <source>
        <dbReference type="PROSITE-ProRule" id="PRU00169"/>
    </source>
</evidence>
<evidence type="ECO:0000256" key="1">
    <source>
        <dbReference type="ARBA" id="ARBA00023125"/>
    </source>
</evidence>
<dbReference type="SUPFAM" id="SSF52172">
    <property type="entry name" value="CheY-like"/>
    <property type="match status" value="1"/>
</dbReference>
<dbReference type="RefSeq" id="WP_053380229.1">
    <property type="nucleotide sequence ID" value="NZ_CP011801.1"/>
</dbReference>
<dbReference type="KEGG" id="nmv:NITMOv2_2748"/>
<feature type="modified residue" description="4-aspartylphosphate" evidence="2">
    <location>
        <position position="54"/>
    </location>
</feature>
<dbReference type="OrthoDB" id="654364at2"/>
<sequence length="127" mass="13971">MIRVLLVDDHAMVRQGLRSLLELYPDFEVAGEASNGEEALELVRELSPAVVVMDINMPKLNGIEATARIKKMYPHIVVVGLSVNASDQNRQAMTAAGATTLITKEAAVEQLYEEIKESVNNRSRAVH</sequence>
<evidence type="ECO:0000313" key="5">
    <source>
        <dbReference type="Proteomes" id="UP000069205"/>
    </source>
</evidence>
<reference evidence="4 5" key="1">
    <citation type="journal article" date="2015" name="Proc. Natl. Acad. Sci. U.S.A.">
        <title>Expanded metabolic versatility of ubiquitous nitrite-oxidizing bacteria from the genus Nitrospira.</title>
        <authorList>
            <person name="Koch H."/>
            <person name="Lucker S."/>
            <person name="Albertsen M."/>
            <person name="Kitzinger K."/>
            <person name="Herbold C."/>
            <person name="Spieck E."/>
            <person name="Nielsen P.H."/>
            <person name="Wagner M."/>
            <person name="Daims H."/>
        </authorList>
    </citation>
    <scope>NUCLEOTIDE SEQUENCE [LARGE SCALE GENOMIC DNA]</scope>
    <source>
        <strain evidence="4 5">NSP M-1</strain>
    </source>
</reference>
<proteinExistence type="predicted"/>
<name>A0A0K2GDY4_NITMO</name>
<evidence type="ECO:0000313" key="4">
    <source>
        <dbReference type="EMBL" id="ALA59158.1"/>
    </source>
</evidence>
<organism evidence="4 5">
    <name type="scientific">Nitrospira moscoviensis</name>
    <dbReference type="NCBI Taxonomy" id="42253"/>
    <lineage>
        <taxon>Bacteria</taxon>
        <taxon>Pseudomonadati</taxon>
        <taxon>Nitrospirota</taxon>
        <taxon>Nitrospiria</taxon>
        <taxon>Nitrospirales</taxon>
        <taxon>Nitrospiraceae</taxon>
        <taxon>Nitrospira</taxon>
    </lineage>
</organism>
<dbReference type="InterPro" id="IPR001789">
    <property type="entry name" value="Sig_transdc_resp-reg_receiver"/>
</dbReference>
<evidence type="ECO:0000259" key="3">
    <source>
        <dbReference type="PROSITE" id="PS50110"/>
    </source>
</evidence>
<dbReference type="PROSITE" id="PS50110">
    <property type="entry name" value="RESPONSE_REGULATORY"/>
    <property type="match status" value="1"/>
</dbReference>
<dbReference type="EMBL" id="CP011801">
    <property type="protein sequence ID" value="ALA59158.1"/>
    <property type="molecule type" value="Genomic_DNA"/>
</dbReference>
<keyword evidence="2" id="KW-0597">Phosphoprotein</keyword>
<dbReference type="STRING" id="42253.NITMOv2_2748"/>
<dbReference type="InterPro" id="IPR011006">
    <property type="entry name" value="CheY-like_superfamily"/>
</dbReference>
<dbReference type="AlphaFoldDB" id="A0A0K2GDY4"/>
<dbReference type="Proteomes" id="UP000069205">
    <property type="component" value="Chromosome"/>
</dbReference>
<keyword evidence="1" id="KW-0238">DNA-binding</keyword>
<dbReference type="InterPro" id="IPR058245">
    <property type="entry name" value="NreC/VraR/RcsB-like_REC"/>
</dbReference>
<protein>
    <recommendedName>
        <fullName evidence="3">Response regulatory domain-containing protein</fullName>
    </recommendedName>
</protein>
<dbReference type="Gene3D" id="3.40.50.2300">
    <property type="match status" value="1"/>
</dbReference>
<accession>A0A0K2GDY4</accession>
<dbReference type="GO" id="GO:0000160">
    <property type="term" value="P:phosphorelay signal transduction system"/>
    <property type="evidence" value="ECO:0007669"/>
    <property type="project" value="InterPro"/>
</dbReference>
<keyword evidence="5" id="KW-1185">Reference proteome</keyword>
<dbReference type="Pfam" id="PF00072">
    <property type="entry name" value="Response_reg"/>
    <property type="match status" value="1"/>
</dbReference>
<feature type="domain" description="Response regulatory" evidence="3">
    <location>
        <begin position="3"/>
        <end position="119"/>
    </location>
</feature>